<evidence type="ECO:0000313" key="2">
    <source>
        <dbReference type="EMBL" id="TVV70429.1"/>
    </source>
</evidence>
<dbReference type="AlphaFoldDB" id="A0A558QTH5"/>
<protein>
    <submittedName>
        <fullName evidence="2">Uncharacterized protein</fullName>
    </submittedName>
</protein>
<dbReference type="RefSeq" id="WP_145155342.1">
    <property type="nucleotide sequence ID" value="NZ_VNIM01000125.1"/>
</dbReference>
<dbReference type="Proteomes" id="UP000318681">
    <property type="component" value="Unassembled WGS sequence"/>
</dbReference>
<dbReference type="EMBL" id="VNIM01000125">
    <property type="protein sequence ID" value="TVV70429.1"/>
    <property type="molecule type" value="Genomic_DNA"/>
</dbReference>
<accession>A0A558QTH5</accession>
<organism evidence="2 3">
    <name type="scientific">Alterirhizorhabdus solaris</name>
    <dbReference type="NCBI Taxonomy" id="2529389"/>
    <lineage>
        <taxon>Bacteria</taxon>
        <taxon>Pseudomonadati</taxon>
        <taxon>Pseudomonadota</taxon>
        <taxon>Alphaproteobacteria</taxon>
        <taxon>Sphingomonadales</taxon>
        <taxon>Rhizorhabdaceae</taxon>
        <taxon>Alterirhizorhabdus</taxon>
    </lineage>
</organism>
<evidence type="ECO:0000313" key="3">
    <source>
        <dbReference type="Proteomes" id="UP000318681"/>
    </source>
</evidence>
<gene>
    <name evidence="2" type="ORF">FOY91_19145</name>
</gene>
<evidence type="ECO:0000256" key="1">
    <source>
        <dbReference type="SAM" id="MobiDB-lite"/>
    </source>
</evidence>
<sequence>MAEHDDPGIGQDAKPDDTAAKVVSDTARPVRPGGGGLGGASAAADPLDQSGRSISGATPNSPIDTQAPHPEGPADVAGHEAALRAAGDAPEDKPGSR</sequence>
<keyword evidence="3" id="KW-1185">Reference proteome</keyword>
<feature type="compositionally biased region" description="Basic and acidic residues" evidence="1">
    <location>
        <begin position="1"/>
        <end position="19"/>
    </location>
</feature>
<comment type="caution">
    <text evidence="2">The sequence shown here is derived from an EMBL/GenBank/DDBJ whole genome shotgun (WGS) entry which is preliminary data.</text>
</comment>
<feature type="region of interest" description="Disordered" evidence="1">
    <location>
        <begin position="1"/>
        <end position="97"/>
    </location>
</feature>
<reference evidence="2 3" key="1">
    <citation type="submission" date="2019-07" db="EMBL/GenBank/DDBJ databases">
        <title>Sphingomonas solaris sp. nov., isolated from a solar panel from Boston, Massachusetts.</title>
        <authorList>
            <person name="Tanner K."/>
            <person name="Pascual J."/>
            <person name="Mancuso C."/>
            <person name="Pereto J."/>
            <person name="Khalil A."/>
            <person name="Vilanova C."/>
        </authorList>
    </citation>
    <scope>NUCLEOTIDE SEQUENCE [LARGE SCALE GENOMIC DNA]</scope>
    <source>
        <strain evidence="2 3">R4DWN</strain>
    </source>
</reference>
<name>A0A558QTH5_9SPHN</name>
<dbReference type="OrthoDB" id="7572492at2"/>
<feature type="compositionally biased region" description="Polar residues" evidence="1">
    <location>
        <begin position="50"/>
        <end position="64"/>
    </location>
</feature>
<proteinExistence type="predicted"/>